<dbReference type="AlphaFoldDB" id="A0AAD3M7B3"/>
<sequence>MERRRRDQGKSSNNNPTSSHNHRSKKLAMLSRSLILCHSKTNDDCAEEWNGGEVSDGCRTWGPTWGTDLTAGDQTGCRDTENGHCRTTQQLALEKRGGSKADNQLHHTTTLRENKRSIRRSFSIKESSIWRMCVATGPAEEVCGPQMADNSVQTEDKDTNMEPGKNGGNTHRGCSFLSPDKLAPFNGQFLNGSAWMEGEGMRSVHIKAYTCAPSSRLLASSAQLVHSCSTGCLHHLYIVLMKATARFSSQYRKWRDSMYVDYGDYVKTIFPGGAAAADGRLQEGEEKA</sequence>
<dbReference type="SUPFAM" id="SSF50156">
    <property type="entry name" value="PDZ domain-like"/>
    <property type="match status" value="1"/>
</dbReference>
<dbReference type="GO" id="GO:0050930">
    <property type="term" value="P:induction of positive chemotaxis"/>
    <property type="evidence" value="ECO:0007669"/>
    <property type="project" value="InterPro"/>
</dbReference>
<dbReference type="InterPro" id="IPR036034">
    <property type="entry name" value="PDZ_sf"/>
</dbReference>
<dbReference type="GO" id="GO:0042609">
    <property type="term" value="F:CD4 receptor binding"/>
    <property type="evidence" value="ECO:0007669"/>
    <property type="project" value="TreeGrafter"/>
</dbReference>
<dbReference type="GO" id="GO:0005125">
    <property type="term" value="F:cytokine activity"/>
    <property type="evidence" value="ECO:0007669"/>
    <property type="project" value="InterPro"/>
</dbReference>
<evidence type="ECO:0000256" key="1">
    <source>
        <dbReference type="SAM" id="MobiDB-lite"/>
    </source>
</evidence>
<accession>A0AAD3M7B3</accession>
<feature type="region of interest" description="Disordered" evidence="1">
    <location>
        <begin position="150"/>
        <end position="173"/>
    </location>
</feature>
<feature type="region of interest" description="Disordered" evidence="1">
    <location>
        <begin position="1"/>
        <end position="25"/>
    </location>
</feature>
<keyword evidence="3" id="KW-1185">Reference proteome</keyword>
<comment type="caution">
    <text evidence="2">The sequence shown here is derived from an EMBL/GenBank/DDBJ whole genome shotgun (WGS) entry which is preliminary data.</text>
</comment>
<dbReference type="Proteomes" id="UP001279410">
    <property type="component" value="Unassembled WGS sequence"/>
</dbReference>
<dbReference type="InterPro" id="IPR055287">
    <property type="entry name" value="IL-16-like"/>
</dbReference>
<name>A0AAD3M7B3_LATJO</name>
<reference evidence="2" key="1">
    <citation type="submission" date="2022-08" db="EMBL/GenBank/DDBJ databases">
        <title>Genome sequencing of akame (Lates japonicus).</title>
        <authorList>
            <person name="Hashiguchi Y."/>
            <person name="Takahashi H."/>
        </authorList>
    </citation>
    <scope>NUCLEOTIDE SEQUENCE</scope>
    <source>
        <strain evidence="2">Kochi</strain>
    </source>
</reference>
<protein>
    <submittedName>
        <fullName evidence="2">Pro-interleukin-16</fullName>
    </submittedName>
</protein>
<organism evidence="2 3">
    <name type="scientific">Lates japonicus</name>
    <name type="common">Japanese lates</name>
    <dbReference type="NCBI Taxonomy" id="270547"/>
    <lineage>
        <taxon>Eukaryota</taxon>
        <taxon>Metazoa</taxon>
        <taxon>Chordata</taxon>
        <taxon>Craniata</taxon>
        <taxon>Vertebrata</taxon>
        <taxon>Euteleostomi</taxon>
        <taxon>Actinopterygii</taxon>
        <taxon>Neopterygii</taxon>
        <taxon>Teleostei</taxon>
        <taxon>Neoteleostei</taxon>
        <taxon>Acanthomorphata</taxon>
        <taxon>Carangaria</taxon>
        <taxon>Carangaria incertae sedis</taxon>
        <taxon>Centropomidae</taxon>
        <taxon>Lates</taxon>
    </lineage>
</organism>
<dbReference type="EMBL" id="BRZM01003498">
    <property type="protein sequence ID" value="GLD48820.1"/>
    <property type="molecule type" value="Genomic_DNA"/>
</dbReference>
<proteinExistence type="predicted"/>
<dbReference type="PANTHER" id="PTHR48484:SF1">
    <property type="entry name" value="DENTIN SIALOPHOSPHOPROTEIN"/>
    <property type="match status" value="1"/>
</dbReference>
<evidence type="ECO:0000313" key="2">
    <source>
        <dbReference type="EMBL" id="GLD48820.1"/>
    </source>
</evidence>
<dbReference type="GO" id="GO:0030595">
    <property type="term" value="P:leukocyte chemotaxis"/>
    <property type="evidence" value="ECO:0007669"/>
    <property type="project" value="TreeGrafter"/>
</dbReference>
<evidence type="ECO:0000313" key="3">
    <source>
        <dbReference type="Proteomes" id="UP001279410"/>
    </source>
</evidence>
<dbReference type="PANTHER" id="PTHR48484">
    <property type="entry name" value="PRO-INTERLEUKIN-16"/>
    <property type="match status" value="1"/>
</dbReference>
<dbReference type="Gene3D" id="2.30.42.10">
    <property type="match status" value="1"/>
</dbReference>
<gene>
    <name evidence="2" type="ORF">AKAME5_002734300</name>
</gene>